<dbReference type="OrthoDB" id="60822at2759"/>
<evidence type="ECO:0000313" key="2">
    <source>
        <dbReference type="EMBL" id="EER32157.1"/>
    </source>
</evidence>
<name>C5MDS6_CANTT</name>
<dbReference type="EMBL" id="GG692399">
    <property type="protein sequence ID" value="EER32157.1"/>
    <property type="molecule type" value="Genomic_DNA"/>
</dbReference>
<dbReference type="InterPro" id="IPR036249">
    <property type="entry name" value="Thioredoxin-like_sf"/>
</dbReference>
<dbReference type="Gene3D" id="3.40.30.10">
    <property type="entry name" value="Glutaredoxin"/>
    <property type="match status" value="1"/>
</dbReference>
<protein>
    <submittedName>
        <fullName evidence="2">Uncharacterized protein</fullName>
    </submittedName>
</protein>
<dbReference type="KEGG" id="ctp:CTRG_03828"/>
<organism evidence="2 3">
    <name type="scientific">Candida tropicalis (strain ATCC MYA-3404 / T1)</name>
    <name type="common">Yeast</name>
    <dbReference type="NCBI Taxonomy" id="294747"/>
    <lineage>
        <taxon>Eukaryota</taxon>
        <taxon>Fungi</taxon>
        <taxon>Dikarya</taxon>
        <taxon>Ascomycota</taxon>
        <taxon>Saccharomycotina</taxon>
        <taxon>Pichiomycetes</taxon>
        <taxon>Debaryomycetaceae</taxon>
        <taxon>Candida/Lodderomyces clade</taxon>
        <taxon>Candida</taxon>
    </lineage>
</organism>
<dbReference type="InterPro" id="IPR011893">
    <property type="entry name" value="Selenoprotein_Rdx-typ"/>
</dbReference>
<keyword evidence="3" id="KW-1185">Reference proteome</keyword>
<sequence length="140" mass="16605">MMSIKPSIERYPKIIIQYCAKCKWQNRAIWYLQEILQTFPNDILDISIQPILDFPGIFQIIIIKSNEEFKIIYKRKFKQDKYKLENQGDYVFDGFPDSKLIKNLIKIELNLEVGKHIELNSNDNKLNTGEECKDCKIESQ</sequence>
<proteinExistence type="predicted"/>
<evidence type="ECO:0000313" key="3">
    <source>
        <dbReference type="Proteomes" id="UP000002037"/>
    </source>
</evidence>
<dbReference type="eggNOG" id="ENOG502S6UH">
    <property type="taxonomic scope" value="Eukaryota"/>
</dbReference>
<dbReference type="Proteomes" id="UP000002037">
    <property type="component" value="Unassembled WGS sequence"/>
</dbReference>
<reference evidence="2 3" key="1">
    <citation type="journal article" date="2009" name="Nature">
        <title>Evolution of pathogenicity and sexual reproduction in eight Candida genomes.</title>
        <authorList>
            <person name="Butler G."/>
            <person name="Rasmussen M.D."/>
            <person name="Lin M.F."/>
            <person name="Santos M.A."/>
            <person name="Sakthikumar S."/>
            <person name="Munro C.A."/>
            <person name="Rheinbay E."/>
            <person name="Grabherr M."/>
            <person name="Forche A."/>
            <person name="Reedy J.L."/>
            <person name="Agrafioti I."/>
            <person name="Arnaud M.B."/>
            <person name="Bates S."/>
            <person name="Brown A.J."/>
            <person name="Brunke S."/>
            <person name="Costanzo M.C."/>
            <person name="Fitzpatrick D.A."/>
            <person name="de Groot P.W."/>
            <person name="Harris D."/>
            <person name="Hoyer L.L."/>
            <person name="Hube B."/>
            <person name="Klis F.M."/>
            <person name="Kodira C."/>
            <person name="Lennard N."/>
            <person name="Logue M.E."/>
            <person name="Martin R."/>
            <person name="Neiman A.M."/>
            <person name="Nikolaou E."/>
            <person name="Quail M.A."/>
            <person name="Quinn J."/>
            <person name="Santos M.C."/>
            <person name="Schmitzberger F.F."/>
            <person name="Sherlock G."/>
            <person name="Shah P."/>
            <person name="Silverstein K.A."/>
            <person name="Skrzypek M.S."/>
            <person name="Soll D."/>
            <person name="Staggs R."/>
            <person name="Stansfield I."/>
            <person name="Stumpf M.P."/>
            <person name="Sudbery P.E."/>
            <person name="Srikantha T."/>
            <person name="Zeng Q."/>
            <person name="Berman J."/>
            <person name="Berriman M."/>
            <person name="Heitman J."/>
            <person name="Gow N.A."/>
            <person name="Lorenz M.C."/>
            <person name="Birren B.W."/>
            <person name="Kellis M."/>
            <person name="Cuomo C.A."/>
        </authorList>
    </citation>
    <scope>NUCLEOTIDE SEQUENCE [LARGE SCALE GENOMIC DNA]</scope>
    <source>
        <strain evidence="3">ATCC MYA-3404 / T1</strain>
    </source>
</reference>
<dbReference type="AlphaFoldDB" id="C5MDS6"/>
<evidence type="ECO:0000256" key="1">
    <source>
        <dbReference type="ARBA" id="ARBA00023284"/>
    </source>
</evidence>
<dbReference type="HOGENOM" id="CLU_068510_3_0_1"/>
<dbReference type="PANTHER" id="PTHR36417">
    <property type="entry name" value="SELENOPROTEIN DOMAIN PROTEIN (AFU_ORTHOLOGUE AFUA_1G05220)"/>
    <property type="match status" value="1"/>
</dbReference>
<gene>
    <name evidence="2" type="ORF">CTRG_03828</name>
</gene>
<dbReference type="RefSeq" id="XP_002549531.1">
    <property type="nucleotide sequence ID" value="XM_002549485.1"/>
</dbReference>
<dbReference type="VEuPathDB" id="FungiDB:CTRG_03828"/>
<keyword evidence="1" id="KW-0676">Redox-active center</keyword>
<dbReference type="GeneID" id="8301454"/>
<accession>C5MDS6</accession>
<dbReference type="Pfam" id="PF10262">
    <property type="entry name" value="Rdx"/>
    <property type="match status" value="1"/>
</dbReference>
<dbReference type="SUPFAM" id="SSF52833">
    <property type="entry name" value="Thioredoxin-like"/>
    <property type="match status" value="1"/>
</dbReference>
<dbReference type="PANTHER" id="PTHR36417:SF2">
    <property type="entry name" value="SELENOPROTEIN DOMAIN PROTEIN (AFU_ORTHOLOGUE AFUA_1G05220)"/>
    <property type="match status" value="1"/>
</dbReference>